<dbReference type="PANTHER" id="PTHR11145">
    <property type="entry name" value="BTB/POZ DOMAIN-CONTAINING ADAPTER FOR CUL3-MEDIATED RHOA DEGRADATION PROTEIN FAMILY MEMBER"/>
    <property type="match status" value="1"/>
</dbReference>
<dbReference type="CDD" id="cd18316">
    <property type="entry name" value="BTB_POZ_KCTD-like"/>
    <property type="match status" value="1"/>
</dbReference>
<accession>A0AA88KGD7</accession>
<feature type="domain" description="Potassium channel tetramerisation-type BTB" evidence="3">
    <location>
        <begin position="121"/>
        <end position="211"/>
    </location>
</feature>
<protein>
    <recommendedName>
        <fullName evidence="6">BTB domain-containing protein</fullName>
    </recommendedName>
</protein>
<dbReference type="GeneID" id="68100643"/>
<dbReference type="PANTHER" id="PTHR11145:SF8">
    <property type="entry name" value="RE57120P"/>
    <property type="match status" value="1"/>
</dbReference>
<dbReference type="EMBL" id="PYSW02000032">
    <property type="protein sequence ID" value="KAG2378550.1"/>
    <property type="molecule type" value="Genomic_DNA"/>
</dbReference>
<sequence>MSSSSSNLQNQLSQSKKFKNAHLNSITQLYQSLEKQTQLLLEKEKELNKKEQELKQRETNLSKSEQEMKVKKIKFEAELEESKKQMLADLEEREKRISEIEEKLSKSTTVTSRLKSKNQVVKLNVGGTIFATTLSSLLNEKDTFFTGYFSNHFAPTPEEDDNAFFIDRPSSQFGLILDHLRGLNIEKKIALLSEKKLMEFVEEVVYYQVTSIYSLLPPKGKRMLKHDFNVVWDNMGPLVDIQFDPNYCSSNLQLSNGNKRVKKVGSVGSNAMVIGTDMVEEYSVKLIANCHNYVLIGFAPRHSNINATSLNYSDTNGYYIATYDGNLYSTSKYDEKYAQEQVKDGSMITCILKDNIISFKVNGKEYGKAYDVPSNVSQQLYPVILLPNAVGCEFEIV</sequence>
<dbReference type="Pfam" id="PF02214">
    <property type="entry name" value="BTB_2"/>
    <property type="match status" value="1"/>
</dbReference>
<name>A0AA88KGD7_NAELO</name>
<keyword evidence="1" id="KW-0175">Coiled coil</keyword>
<feature type="domain" description="SPRY" evidence="2">
    <location>
        <begin position="313"/>
        <end position="395"/>
    </location>
</feature>
<dbReference type="SUPFAM" id="SSF49899">
    <property type="entry name" value="Concanavalin A-like lectins/glucanases"/>
    <property type="match status" value="1"/>
</dbReference>
<dbReference type="InterPro" id="IPR043136">
    <property type="entry name" value="B30.2/SPRY_sf"/>
</dbReference>
<dbReference type="InterPro" id="IPR013320">
    <property type="entry name" value="ConA-like_dom_sf"/>
</dbReference>
<dbReference type="Proteomes" id="UP000816034">
    <property type="component" value="Unassembled WGS sequence"/>
</dbReference>
<evidence type="ECO:0000259" key="2">
    <source>
        <dbReference type="Pfam" id="PF00622"/>
    </source>
</evidence>
<dbReference type="CDD" id="cd11709">
    <property type="entry name" value="SPRY"/>
    <property type="match status" value="1"/>
</dbReference>
<dbReference type="InterPro" id="IPR011333">
    <property type="entry name" value="SKP1/BTB/POZ_sf"/>
</dbReference>
<gene>
    <name evidence="4" type="ORF">C9374_008189</name>
</gene>
<dbReference type="Gene3D" id="2.60.120.920">
    <property type="match status" value="1"/>
</dbReference>
<reference evidence="4 5" key="1">
    <citation type="journal article" date="2018" name="BMC Genomics">
        <title>The genome of Naegleria lovaniensis, the basis for a comparative approach to unravel pathogenicity factors of the human pathogenic amoeba N. fowleri.</title>
        <authorList>
            <person name="Liechti N."/>
            <person name="Schurch N."/>
            <person name="Bruggmann R."/>
            <person name="Wittwer M."/>
        </authorList>
    </citation>
    <scope>NUCLEOTIDE SEQUENCE [LARGE SCALE GENOMIC DNA]</scope>
    <source>
        <strain evidence="4 5">ATCC 30569</strain>
    </source>
</reference>
<dbReference type="InterPro" id="IPR045068">
    <property type="entry name" value="BACURD1-3"/>
</dbReference>
<dbReference type="AlphaFoldDB" id="A0AA88KGD7"/>
<dbReference type="InterPro" id="IPR003877">
    <property type="entry name" value="SPRY_dom"/>
</dbReference>
<dbReference type="RefSeq" id="XP_044545812.1">
    <property type="nucleotide sequence ID" value="XM_044698237.1"/>
</dbReference>
<dbReference type="SUPFAM" id="SSF54695">
    <property type="entry name" value="POZ domain"/>
    <property type="match status" value="1"/>
</dbReference>
<feature type="coiled-coil region" evidence="1">
    <location>
        <begin position="30"/>
        <end position="103"/>
    </location>
</feature>
<organism evidence="4 5">
    <name type="scientific">Naegleria lovaniensis</name>
    <name type="common">Amoeba</name>
    <dbReference type="NCBI Taxonomy" id="51637"/>
    <lineage>
        <taxon>Eukaryota</taxon>
        <taxon>Discoba</taxon>
        <taxon>Heterolobosea</taxon>
        <taxon>Tetramitia</taxon>
        <taxon>Eutetramitia</taxon>
        <taxon>Vahlkampfiidae</taxon>
        <taxon>Naegleria</taxon>
    </lineage>
</organism>
<evidence type="ECO:0000256" key="1">
    <source>
        <dbReference type="SAM" id="Coils"/>
    </source>
</evidence>
<proteinExistence type="predicted"/>
<comment type="caution">
    <text evidence="4">The sequence shown here is derived from an EMBL/GenBank/DDBJ whole genome shotgun (WGS) entry which is preliminary data.</text>
</comment>
<evidence type="ECO:0000313" key="5">
    <source>
        <dbReference type="Proteomes" id="UP000816034"/>
    </source>
</evidence>
<keyword evidence="5" id="KW-1185">Reference proteome</keyword>
<dbReference type="Gene3D" id="3.30.710.10">
    <property type="entry name" value="Potassium Channel Kv1.1, Chain A"/>
    <property type="match status" value="1"/>
</dbReference>
<evidence type="ECO:0000259" key="3">
    <source>
        <dbReference type="Pfam" id="PF02214"/>
    </source>
</evidence>
<dbReference type="GO" id="GO:0051260">
    <property type="term" value="P:protein homooligomerization"/>
    <property type="evidence" value="ECO:0007669"/>
    <property type="project" value="InterPro"/>
</dbReference>
<evidence type="ECO:0000313" key="4">
    <source>
        <dbReference type="EMBL" id="KAG2378550.1"/>
    </source>
</evidence>
<dbReference type="InterPro" id="IPR003131">
    <property type="entry name" value="T1-type_BTB"/>
</dbReference>
<dbReference type="Pfam" id="PF00622">
    <property type="entry name" value="SPRY"/>
    <property type="match status" value="1"/>
</dbReference>
<evidence type="ECO:0008006" key="6">
    <source>
        <dbReference type="Google" id="ProtNLM"/>
    </source>
</evidence>